<evidence type="ECO:0000256" key="9">
    <source>
        <dbReference type="ARBA" id="ARBA00023136"/>
    </source>
</evidence>
<dbReference type="InterPro" id="IPR013545">
    <property type="entry name" value="T2SS_protein-GspG_C"/>
</dbReference>
<dbReference type="InterPro" id="IPR012902">
    <property type="entry name" value="N_methyl_site"/>
</dbReference>
<name>A0ABP9F194_9GAMM</name>
<gene>
    <name evidence="12" type="primary">gspG</name>
    <name evidence="12" type="ORF">GCM10023333_25690</name>
</gene>
<comment type="similarity">
    <text evidence="2">Belongs to the GSP G family.</text>
</comment>
<keyword evidence="8 10" id="KW-1133">Transmembrane helix</keyword>
<dbReference type="InterPro" id="IPR045584">
    <property type="entry name" value="Pilin-like"/>
</dbReference>
<comment type="caution">
    <text evidence="12">The sequence shown here is derived from an EMBL/GenBank/DDBJ whole genome shotgun (WGS) entry which is preliminary data.</text>
</comment>
<dbReference type="InterPro" id="IPR010054">
    <property type="entry name" value="Type2_sec_GspG"/>
</dbReference>
<dbReference type="Pfam" id="PF08334">
    <property type="entry name" value="T2SSG"/>
    <property type="match status" value="1"/>
</dbReference>
<evidence type="ECO:0000313" key="12">
    <source>
        <dbReference type="EMBL" id="GAA4891299.1"/>
    </source>
</evidence>
<dbReference type="NCBIfam" id="TIGR01710">
    <property type="entry name" value="typeII_sec_gspG"/>
    <property type="match status" value="1"/>
</dbReference>
<evidence type="ECO:0000256" key="2">
    <source>
        <dbReference type="ARBA" id="ARBA00009984"/>
    </source>
</evidence>
<proteinExistence type="inferred from homology"/>
<dbReference type="Gene3D" id="3.30.700.10">
    <property type="entry name" value="Glycoprotein, Type 4 Pilin"/>
    <property type="match status" value="1"/>
</dbReference>
<evidence type="ECO:0000256" key="1">
    <source>
        <dbReference type="ARBA" id="ARBA00004377"/>
    </source>
</evidence>
<comment type="subcellular location">
    <subcellularLocation>
        <location evidence="1">Cell inner membrane</location>
        <topology evidence="1">Single-pass membrane protein</topology>
    </subcellularLocation>
</comment>
<keyword evidence="4" id="KW-1003">Cell membrane</keyword>
<dbReference type="PROSITE" id="PS00409">
    <property type="entry name" value="PROKAR_NTER_METHYL"/>
    <property type="match status" value="1"/>
</dbReference>
<evidence type="ECO:0000259" key="11">
    <source>
        <dbReference type="Pfam" id="PF08334"/>
    </source>
</evidence>
<evidence type="ECO:0000256" key="3">
    <source>
        <dbReference type="ARBA" id="ARBA00020042"/>
    </source>
</evidence>
<keyword evidence="7 10" id="KW-0812">Transmembrane</keyword>
<dbReference type="PRINTS" id="PR00813">
    <property type="entry name" value="BCTERIALGSPG"/>
</dbReference>
<dbReference type="EMBL" id="BAABJZ010000085">
    <property type="protein sequence ID" value="GAA4891299.1"/>
    <property type="molecule type" value="Genomic_DNA"/>
</dbReference>
<dbReference type="PANTHER" id="PTHR30093">
    <property type="entry name" value="GENERAL SECRETION PATHWAY PROTEIN G"/>
    <property type="match status" value="1"/>
</dbReference>
<keyword evidence="13" id="KW-1185">Reference proteome</keyword>
<evidence type="ECO:0000313" key="13">
    <source>
        <dbReference type="Proteomes" id="UP001499988"/>
    </source>
</evidence>
<keyword evidence="9 10" id="KW-0472">Membrane</keyword>
<evidence type="ECO:0000256" key="6">
    <source>
        <dbReference type="ARBA" id="ARBA00022519"/>
    </source>
</evidence>
<sequence>MKRQLRARRKAAGFTLLEVMMVLVIIGVLASLVAPNILGNRDRANMQKAVADISGLENAISMYYAHNSVLPTTEQGLEALVNRPTISPEPRNYQEGGYIQRLPTDPWGGNYYIQSPGEMGRFDLCSAGPDLQFGTEDDICNYNLADYQ</sequence>
<evidence type="ECO:0000256" key="5">
    <source>
        <dbReference type="ARBA" id="ARBA00022481"/>
    </source>
</evidence>
<keyword evidence="5" id="KW-0488">Methylation</keyword>
<evidence type="ECO:0000256" key="10">
    <source>
        <dbReference type="SAM" id="Phobius"/>
    </source>
</evidence>
<protein>
    <recommendedName>
        <fullName evidence="3">Type II secretion system core protein G</fullName>
    </recommendedName>
</protein>
<dbReference type="Pfam" id="PF07963">
    <property type="entry name" value="N_methyl"/>
    <property type="match status" value="1"/>
</dbReference>
<dbReference type="Proteomes" id="UP001499988">
    <property type="component" value="Unassembled WGS sequence"/>
</dbReference>
<evidence type="ECO:0000256" key="7">
    <source>
        <dbReference type="ARBA" id="ARBA00022692"/>
    </source>
</evidence>
<reference evidence="13" key="1">
    <citation type="journal article" date="2019" name="Int. J. Syst. Evol. Microbiol.">
        <title>The Global Catalogue of Microorganisms (GCM) 10K type strain sequencing project: providing services to taxonomists for standard genome sequencing and annotation.</title>
        <authorList>
            <consortium name="The Broad Institute Genomics Platform"/>
            <consortium name="The Broad Institute Genome Sequencing Center for Infectious Disease"/>
            <person name="Wu L."/>
            <person name="Ma J."/>
        </authorList>
    </citation>
    <scope>NUCLEOTIDE SEQUENCE [LARGE SCALE GENOMIC DNA]</scope>
    <source>
        <strain evidence="13">JCM 18401</strain>
    </source>
</reference>
<dbReference type="SUPFAM" id="SSF54523">
    <property type="entry name" value="Pili subunits"/>
    <property type="match status" value="1"/>
</dbReference>
<accession>A0ABP9F194</accession>
<organism evidence="12 13">
    <name type="scientific">Ferrimonas pelagia</name>
    <dbReference type="NCBI Taxonomy" id="1177826"/>
    <lineage>
        <taxon>Bacteria</taxon>
        <taxon>Pseudomonadati</taxon>
        <taxon>Pseudomonadota</taxon>
        <taxon>Gammaproteobacteria</taxon>
        <taxon>Alteromonadales</taxon>
        <taxon>Ferrimonadaceae</taxon>
        <taxon>Ferrimonas</taxon>
    </lineage>
</organism>
<feature type="domain" description="Type II secretion system protein GspG C-terminal" evidence="11">
    <location>
        <begin position="36"/>
        <end position="141"/>
    </location>
</feature>
<dbReference type="InterPro" id="IPR000983">
    <property type="entry name" value="Bac_GSPG_pilin"/>
</dbReference>
<dbReference type="PANTHER" id="PTHR30093:SF44">
    <property type="entry name" value="TYPE II SECRETION SYSTEM CORE PROTEIN G"/>
    <property type="match status" value="1"/>
</dbReference>
<dbReference type="NCBIfam" id="TIGR02532">
    <property type="entry name" value="IV_pilin_GFxxxE"/>
    <property type="match status" value="1"/>
</dbReference>
<keyword evidence="6" id="KW-0997">Cell inner membrane</keyword>
<evidence type="ECO:0000256" key="8">
    <source>
        <dbReference type="ARBA" id="ARBA00022989"/>
    </source>
</evidence>
<evidence type="ECO:0000256" key="4">
    <source>
        <dbReference type="ARBA" id="ARBA00022475"/>
    </source>
</evidence>
<feature type="transmembrane region" description="Helical" evidence="10">
    <location>
        <begin position="12"/>
        <end position="34"/>
    </location>
</feature>